<protein>
    <recommendedName>
        <fullName evidence="1">N-acetyltransferase domain-containing protein</fullName>
    </recommendedName>
</protein>
<dbReference type="GO" id="GO:0008080">
    <property type="term" value="F:N-acetyltransferase activity"/>
    <property type="evidence" value="ECO:0007669"/>
    <property type="project" value="TreeGrafter"/>
</dbReference>
<accession>A0A1E5GSL5</accession>
<dbReference type="GO" id="GO:0031415">
    <property type="term" value="C:NatA complex"/>
    <property type="evidence" value="ECO:0007669"/>
    <property type="project" value="TreeGrafter"/>
</dbReference>
<dbReference type="InterPro" id="IPR000182">
    <property type="entry name" value="GNAT_dom"/>
</dbReference>
<dbReference type="PANTHER" id="PTHR42919:SF20">
    <property type="entry name" value="GCN5-RELATED N-ACETYLTRANSFERASE 10, CHLOROPLASTIC"/>
    <property type="match status" value="1"/>
</dbReference>
<dbReference type="SUPFAM" id="SSF55729">
    <property type="entry name" value="Acyl-CoA N-acyltransferases (Nat)"/>
    <property type="match status" value="1"/>
</dbReference>
<reference evidence="3" key="1">
    <citation type="submission" date="2016-09" db="EMBL/GenBank/DDBJ databases">
        <authorList>
            <person name="Gulvik C.A."/>
        </authorList>
    </citation>
    <scope>NUCLEOTIDE SEQUENCE [LARGE SCALE GENOMIC DNA]</scope>
    <source>
        <strain evidence="3">LMG 26306</strain>
    </source>
</reference>
<evidence type="ECO:0000313" key="2">
    <source>
        <dbReference type="EMBL" id="OEG15683.1"/>
    </source>
</evidence>
<sequence>MSINIKSINNCNVENKVEQISILVYEGFQSKFTKKIFNNQEVLDVITAFCKYIILIKPEKLFVSEYNGKLCGCLFLTVSGEKYHDLHDSLKKNLSFSQYLRLSLLLSVLSHKPQHNESYIDFLAVAPEFRNKGIGKALISHCKNIFPKKKLTLHVAEQNYRAYQLYSKLGFKIIKKQSSFIMELVVGLRGWRLMKWEQ</sequence>
<dbReference type="Proteomes" id="UP000094764">
    <property type="component" value="Unassembled WGS sequence"/>
</dbReference>
<name>A0A1E5GSL5_9ENTE</name>
<dbReference type="InterPro" id="IPR051556">
    <property type="entry name" value="N-term/lysine_N-AcTrnsfr"/>
</dbReference>
<evidence type="ECO:0000313" key="3">
    <source>
        <dbReference type="Proteomes" id="UP000094764"/>
    </source>
</evidence>
<keyword evidence="3" id="KW-1185">Reference proteome</keyword>
<dbReference type="CDD" id="cd04301">
    <property type="entry name" value="NAT_SF"/>
    <property type="match status" value="1"/>
</dbReference>
<dbReference type="EMBL" id="MIKB01000015">
    <property type="protein sequence ID" value="OEG15683.1"/>
    <property type="molecule type" value="Genomic_DNA"/>
</dbReference>
<dbReference type="PANTHER" id="PTHR42919">
    <property type="entry name" value="N-ALPHA-ACETYLTRANSFERASE"/>
    <property type="match status" value="1"/>
</dbReference>
<feature type="domain" description="N-acetyltransferase" evidence="1">
    <location>
        <begin position="22"/>
        <end position="198"/>
    </location>
</feature>
<dbReference type="GO" id="GO:0007064">
    <property type="term" value="P:mitotic sister chromatid cohesion"/>
    <property type="evidence" value="ECO:0007669"/>
    <property type="project" value="TreeGrafter"/>
</dbReference>
<dbReference type="Gene3D" id="3.40.630.30">
    <property type="match status" value="1"/>
</dbReference>
<proteinExistence type="predicted"/>
<comment type="caution">
    <text evidence="2">The sequence shown here is derived from an EMBL/GenBank/DDBJ whole genome shotgun (WGS) entry which is preliminary data.</text>
</comment>
<dbReference type="STRING" id="903983.BCR23_09470"/>
<dbReference type="OrthoDB" id="9788755at2"/>
<dbReference type="PROSITE" id="PS51186">
    <property type="entry name" value="GNAT"/>
    <property type="match status" value="1"/>
</dbReference>
<gene>
    <name evidence="2" type="ORF">BCR23_09470</name>
</gene>
<organism evidence="2 3">
    <name type="scientific">Enterococcus quebecensis</name>
    <dbReference type="NCBI Taxonomy" id="903983"/>
    <lineage>
        <taxon>Bacteria</taxon>
        <taxon>Bacillati</taxon>
        <taxon>Bacillota</taxon>
        <taxon>Bacilli</taxon>
        <taxon>Lactobacillales</taxon>
        <taxon>Enterococcaceae</taxon>
        <taxon>Enterococcus</taxon>
    </lineage>
</organism>
<dbReference type="RefSeq" id="WP_069635552.1">
    <property type="nucleotide sequence ID" value="NZ_JXKZ01000024.1"/>
</dbReference>
<evidence type="ECO:0000259" key="1">
    <source>
        <dbReference type="PROSITE" id="PS51186"/>
    </source>
</evidence>
<dbReference type="InterPro" id="IPR016181">
    <property type="entry name" value="Acyl_CoA_acyltransferase"/>
</dbReference>
<dbReference type="Pfam" id="PF00583">
    <property type="entry name" value="Acetyltransf_1"/>
    <property type="match status" value="1"/>
</dbReference>
<dbReference type="AlphaFoldDB" id="A0A1E5GSL5"/>